<evidence type="ECO:0000313" key="3">
    <source>
        <dbReference type="EMBL" id="GAI97479.1"/>
    </source>
</evidence>
<dbReference type="AlphaFoldDB" id="X1UYP8"/>
<protein>
    <recommendedName>
        <fullName evidence="2">VOC domain-containing protein</fullName>
    </recommendedName>
</protein>
<dbReference type="GO" id="GO:0004493">
    <property type="term" value="F:methylmalonyl-CoA epimerase activity"/>
    <property type="evidence" value="ECO:0007669"/>
    <property type="project" value="TreeGrafter"/>
</dbReference>
<keyword evidence="1" id="KW-0479">Metal-binding</keyword>
<dbReference type="GO" id="GO:0046872">
    <property type="term" value="F:metal ion binding"/>
    <property type="evidence" value="ECO:0007669"/>
    <property type="project" value="UniProtKB-KW"/>
</dbReference>
<dbReference type="GO" id="GO:0046491">
    <property type="term" value="P:L-methylmalonyl-CoA metabolic process"/>
    <property type="evidence" value="ECO:0007669"/>
    <property type="project" value="TreeGrafter"/>
</dbReference>
<accession>X1UYP8</accession>
<proteinExistence type="predicted"/>
<dbReference type="PANTHER" id="PTHR43048:SF3">
    <property type="entry name" value="METHYLMALONYL-COA EPIMERASE, MITOCHONDRIAL"/>
    <property type="match status" value="1"/>
</dbReference>
<dbReference type="PROSITE" id="PS51819">
    <property type="entry name" value="VOC"/>
    <property type="match status" value="1"/>
</dbReference>
<dbReference type="Pfam" id="PF00903">
    <property type="entry name" value="Glyoxalase"/>
    <property type="match status" value="1"/>
</dbReference>
<dbReference type="SUPFAM" id="SSF54593">
    <property type="entry name" value="Glyoxalase/Bleomycin resistance protein/Dihydroxybiphenyl dioxygenase"/>
    <property type="match status" value="1"/>
</dbReference>
<comment type="caution">
    <text evidence="3">The sequence shown here is derived from an EMBL/GenBank/DDBJ whole genome shotgun (WGS) entry which is preliminary data.</text>
</comment>
<dbReference type="InterPro" id="IPR051785">
    <property type="entry name" value="MMCE/EMCE_epimerase"/>
</dbReference>
<dbReference type="InterPro" id="IPR004360">
    <property type="entry name" value="Glyas_Fos-R_dOase_dom"/>
</dbReference>
<dbReference type="InterPro" id="IPR037523">
    <property type="entry name" value="VOC_core"/>
</dbReference>
<dbReference type="PROSITE" id="PS00934">
    <property type="entry name" value="GLYOXALASE_I_1"/>
    <property type="match status" value="1"/>
</dbReference>
<gene>
    <name evidence="3" type="ORF">S12H4_27440</name>
</gene>
<dbReference type="Gene3D" id="3.10.180.10">
    <property type="entry name" value="2,3-Dihydroxybiphenyl 1,2-Dioxygenase, domain 1"/>
    <property type="match status" value="1"/>
</dbReference>
<sequence length="150" mass="17245">MKVKAINHIAIIVKDMGKAIHFYRDILGLKYVMDFLVSGPDTDKLLGLKGINAHIYLLKTENDYTLLELTMYKHPKGRMQFAKKEENDVGIRHICFEVDDIYEVYDVLFKKGVVFISEPIKMSVGKVCCFLKDPEGNSIELIQLMDKDDN</sequence>
<organism evidence="3">
    <name type="scientific">marine sediment metagenome</name>
    <dbReference type="NCBI Taxonomy" id="412755"/>
    <lineage>
        <taxon>unclassified sequences</taxon>
        <taxon>metagenomes</taxon>
        <taxon>ecological metagenomes</taxon>
    </lineage>
</organism>
<evidence type="ECO:0000256" key="1">
    <source>
        <dbReference type="ARBA" id="ARBA00022723"/>
    </source>
</evidence>
<dbReference type="GO" id="GO:0004462">
    <property type="term" value="F:lactoylglutathione lyase activity"/>
    <property type="evidence" value="ECO:0007669"/>
    <property type="project" value="InterPro"/>
</dbReference>
<name>X1UYP8_9ZZZZ</name>
<dbReference type="InterPro" id="IPR029068">
    <property type="entry name" value="Glyas_Bleomycin-R_OHBP_Dase"/>
</dbReference>
<evidence type="ECO:0000259" key="2">
    <source>
        <dbReference type="PROSITE" id="PS51819"/>
    </source>
</evidence>
<feature type="domain" description="VOC" evidence="2">
    <location>
        <begin position="5"/>
        <end position="144"/>
    </location>
</feature>
<reference evidence="3" key="1">
    <citation type="journal article" date="2014" name="Front. Microbiol.">
        <title>High frequency of phylogenetically diverse reductive dehalogenase-homologous genes in deep subseafloor sedimentary metagenomes.</title>
        <authorList>
            <person name="Kawai M."/>
            <person name="Futagami T."/>
            <person name="Toyoda A."/>
            <person name="Takaki Y."/>
            <person name="Nishi S."/>
            <person name="Hori S."/>
            <person name="Arai W."/>
            <person name="Tsubouchi T."/>
            <person name="Morono Y."/>
            <person name="Uchiyama I."/>
            <person name="Ito T."/>
            <person name="Fujiyama A."/>
            <person name="Inagaki F."/>
            <person name="Takami H."/>
        </authorList>
    </citation>
    <scope>NUCLEOTIDE SEQUENCE</scope>
    <source>
        <strain evidence="3">Expedition CK06-06</strain>
    </source>
</reference>
<dbReference type="InterPro" id="IPR018146">
    <property type="entry name" value="Glyoxalase_1_CS"/>
</dbReference>
<dbReference type="EMBL" id="BARW01015669">
    <property type="protein sequence ID" value="GAI97479.1"/>
    <property type="molecule type" value="Genomic_DNA"/>
</dbReference>
<dbReference type="PANTHER" id="PTHR43048">
    <property type="entry name" value="METHYLMALONYL-COA EPIMERASE"/>
    <property type="match status" value="1"/>
</dbReference>